<reference evidence="2 3" key="1">
    <citation type="submission" date="2021-12" db="EMBL/GenBank/DDBJ databases">
        <title>Discovery of the Pendulisporaceae a myxobacterial family with distinct sporulation behavior and unique specialized metabolism.</title>
        <authorList>
            <person name="Garcia R."/>
            <person name="Popoff A."/>
            <person name="Bader C.D."/>
            <person name="Loehr J."/>
            <person name="Walesch S."/>
            <person name="Walt C."/>
            <person name="Boldt J."/>
            <person name="Bunk B."/>
            <person name="Haeckl F.J.F.P.J."/>
            <person name="Gunesch A.P."/>
            <person name="Birkelbach J."/>
            <person name="Nuebel U."/>
            <person name="Pietschmann T."/>
            <person name="Bach T."/>
            <person name="Mueller R."/>
        </authorList>
    </citation>
    <scope>NUCLEOTIDE SEQUENCE [LARGE SCALE GENOMIC DNA]</scope>
    <source>
        <strain evidence="2 3">MSr11954</strain>
    </source>
</reference>
<dbReference type="Pfam" id="PF08241">
    <property type="entry name" value="Methyltransf_11"/>
    <property type="match status" value="1"/>
</dbReference>
<gene>
    <name evidence="2" type="ORF">LZC94_33370</name>
</gene>
<organism evidence="2 3">
    <name type="scientific">Pendulispora albinea</name>
    <dbReference type="NCBI Taxonomy" id="2741071"/>
    <lineage>
        <taxon>Bacteria</taxon>
        <taxon>Pseudomonadati</taxon>
        <taxon>Myxococcota</taxon>
        <taxon>Myxococcia</taxon>
        <taxon>Myxococcales</taxon>
        <taxon>Sorangiineae</taxon>
        <taxon>Pendulisporaceae</taxon>
        <taxon>Pendulispora</taxon>
    </lineage>
</organism>
<dbReference type="Gene3D" id="3.40.50.150">
    <property type="entry name" value="Vaccinia Virus protein VP39"/>
    <property type="match status" value="1"/>
</dbReference>
<dbReference type="RefSeq" id="WP_394822349.1">
    <property type="nucleotide sequence ID" value="NZ_CP089984.1"/>
</dbReference>
<keyword evidence="3" id="KW-1185">Reference proteome</keyword>
<keyword evidence="2" id="KW-0489">Methyltransferase</keyword>
<accession>A0ABZ2LPA0</accession>
<protein>
    <submittedName>
        <fullName evidence="2">Methyltransferase domain-containing protein</fullName>
    </submittedName>
</protein>
<dbReference type="GO" id="GO:0032259">
    <property type="term" value="P:methylation"/>
    <property type="evidence" value="ECO:0007669"/>
    <property type="project" value="UniProtKB-KW"/>
</dbReference>
<dbReference type="GO" id="GO:0008168">
    <property type="term" value="F:methyltransferase activity"/>
    <property type="evidence" value="ECO:0007669"/>
    <property type="project" value="UniProtKB-KW"/>
</dbReference>
<evidence type="ECO:0000259" key="1">
    <source>
        <dbReference type="Pfam" id="PF08241"/>
    </source>
</evidence>
<evidence type="ECO:0000313" key="3">
    <source>
        <dbReference type="Proteomes" id="UP001370348"/>
    </source>
</evidence>
<dbReference type="SUPFAM" id="SSF53335">
    <property type="entry name" value="S-adenosyl-L-methionine-dependent methyltransferases"/>
    <property type="match status" value="1"/>
</dbReference>
<sequence>MGLVWNAELYDGKHAFVASYGADLFELLAAQPGERVLDLGCGTGDHVAALRARGIDALGVDASAEMLARARQKFPDHPAHVFRVGDARSLDVAGEFDAVVSNAVLHWVPDADLAARSIHAALRPGGRFVAELGGSGNTATIGGGVEALRGARGLPPVRSPWYFPTVGQYAAVLERAGLEVRQAWLFDRPTQLEGDDGLATWVRMFGHHWLTDVPDVDAFLAELSHALRPALHRDGHWFADYRRLRVVAVKPSGR</sequence>
<dbReference type="Proteomes" id="UP001370348">
    <property type="component" value="Chromosome"/>
</dbReference>
<dbReference type="PANTHER" id="PTHR43861:SF1">
    <property type="entry name" value="TRANS-ACONITATE 2-METHYLTRANSFERASE"/>
    <property type="match status" value="1"/>
</dbReference>
<keyword evidence="2" id="KW-0808">Transferase</keyword>
<dbReference type="EMBL" id="CP089984">
    <property type="protein sequence ID" value="WXB12728.1"/>
    <property type="molecule type" value="Genomic_DNA"/>
</dbReference>
<feature type="domain" description="Methyltransferase type 11" evidence="1">
    <location>
        <begin position="37"/>
        <end position="129"/>
    </location>
</feature>
<proteinExistence type="predicted"/>
<name>A0ABZ2LPA0_9BACT</name>
<dbReference type="InterPro" id="IPR013216">
    <property type="entry name" value="Methyltransf_11"/>
</dbReference>
<dbReference type="CDD" id="cd02440">
    <property type="entry name" value="AdoMet_MTases"/>
    <property type="match status" value="1"/>
</dbReference>
<dbReference type="InterPro" id="IPR029063">
    <property type="entry name" value="SAM-dependent_MTases_sf"/>
</dbReference>
<dbReference type="PANTHER" id="PTHR43861">
    <property type="entry name" value="TRANS-ACONITATE 2-METHYLTRANSFERASE-RELATED"/>
    <property type="match status" value="1"/>
</dbReference>
<evidence type="ECO:0000313" key="2">
    <source>
        <dbReference type="EMBL" id="WXB12728.1"/>
    </source>
</evidence>